<reference evidence="2 3" key="1">
    <citation type="submission" date="2020-12" db="EMBL/GenBank/DDBJ databases">
        <title>Olleya sediminilitoris sp. nov., isolated from a tidal flat.</title>
        <authorList>
            <person name="Park S."/>
            <person name="Yoon J.-H."/>
        </authorList>
    </citation>
    <scope>NUCLEOTIDE SEQUENCE [LARGE SCALE GENOMIC DNA]</scope>
    <source>
        <strain evidence="2 3">YSTF-M6</strain>
    </source>
</reference>
<dbReference type="SUPFAM" id="SSF53448">
    <property type="entry name" value="Nucleotide-diphospho-sugar transferases"/>
    <property type="match status" value="1"/>
</dbReference>
<proteinExistence type="predicted"/>
<evidence type="ECO:0000259" key="1">
    <source>
        <dbReference type="Pfam" id="PF00535"/>
    </source>
</evidence>
<name>A0ABS1WM56_9FLAO</name>
<keyword evidence="3" id="KW-1185">Reference proteome</keyword>
<dbReference type="InterPro" id="IPR001173">
    <property type="entry name" value="Glyco_trans_2-like"/>
</dbReference>
<dbReference type="InterPro" id="IPR029044">
    <property type="entry name" value="Nucleotide-diphossugar_trans"/>
</dbReference>
<dbReference type="EMBL" id="JAEMEF010000008">
    <property type="protein sequence ID" value="MBL7560197.1"/>
    <property type="molecule type" value="Genomic_DNA"/>
</dbReference>
<accession>A0ABS1WM56</accession>
<sequence>MKIGVIIIFHNNENDIDTDCFIQQIQKTPNLELCLVNNNSKDNTYKILDQIKQCCNNVSVVNINKFKSDVSAVRAGARFMASQHDLEHLGYATANLLNKNEHGLNGLIKAISKNQDLILDFNIENLKKRDIKLTLFKSLFSIIDYLKKLNVNDQFVNLQSLSKL</sequence>
<feature type="domain" description="Glycosyltransferase 2-like" evidence="1">
    <location>
        <begin position="5"/>
        <end position="79"/>
    </location>
</feature>
<dbReference type="CDD" id="cd00761">
    <property type="entry name" value="Glyco_tranf_GTA_type"/>
    <property type="match status" value="1"/>
</dbReference>
<organism evidence="2 3">
    <name type="scientific">Olleya sediminilitoris</name>
    <dbReference type="NCBI Taxonomy" id="2795739"/>
    <lineage>
        <taxon>Bacteria</taxon>
        <taxon>Pseudomonadati</taxon>
        <taxon>Bacteroidota</taxon>
        <taxon>Flavobacteriia</taxon>
        <taxon>Flavobacteriales</taxon>
        <taxon>Flavobacteriaceae</taxon>
    </lineage>
</organism>
<protein>
    <submittedName>
        <fullName evidence="2">Glycosyltransferase</fullName>
    </submittedName>
</protein>
<dbReference type="Gene3D" id="3.90.550.10">
    <property type="entry name" value="Spore Coat Polysaccharide Biosynthesis Protein SpsA, Chain A"/>
    <property type="match status" value="1"/>
</dbReference>
<evidence type="ECO:0000313" key="2">
    <source>
        <dbReference type="EMBL" id="MBL7560197.1"/>
    </source>
</evidence>
<comment type="caution">
    <text evidence="2">The sequence shown here is derived from an EMBL/GenBank/DDBJ whole genome shotgun (WGS) entry which is preliminary data.</text>
</comment>
<evidence type="ECO:0000313" key="3">
    <source>
        <dbReference type="Proteomes" id="UP000605013"/>
    </source>
</evidence>
<dbReference type="Pfam" id="PF00535">
    <property type="entry name" value="Glycos_transf_2"/>
    <property type="match status" value="1"/>
</dbReference>
<gene>
    <name evidence="2" type="ORF">JAO71_10330</name>
</gene>
<dbReference type="RefSeq" id="WP_028289378.1">
    <property type="nucleotide sequence ID" value="NZ_JAEMEF010000008.1"/>
</dbReference>
<dbReference type="Proteomes" id="UP000605013">
    <property type="component" value="Unassembled WGS sequence"/>
</dbReference>